<dbReference type="InterPro" id="IPR004332">
    <property type="entry name" value="Transposase_MuDR"/>
</dbReference>
<dbReference type="Proteomes" id="UP000828251">
    <property type="component" value="Unassembled WGS sequence"/>
</dbReference>
<dbReference type="Pfam" id="PF03108">
    <property type="entry name" value="DBD_Tnp_Mut"/>
    <property type="match status" value="1"/>
</dbReference>
<feature type="region of interest" description="Disordered" evidence="1">
    <location>
        <begin position="48"/>
        <end position="68"/>
    </location>
</feature>
<evidence type="ECO:0000259" key="2">
    <source>
        <dbReference type="Pfam" id="PF03108"/>
    </source>
</evidence>
<dbReference type="EMBL" id="JAIQCV010000010">
    <property type="protein sequence ID" value="KAH1055991.1"/>
    <property type="molecule type" value="Genomic_DNA"/>
</dbReference>
<name>A0A9D3URL9_9ROSI</name>
<evidence type="ECO:0000256" key="1">
    <source>
        <dbReference type="SAM" id="MobiDB-lite"/>
    </source>
</evidence>
<reference evidence="3 4" key="1">
    <citation type="journal article" date="2021" name="Plant Biotechnol. J.">
        <title>Multi-omics assisted identification of the key and species-specific regulatory components of drought-tolerant mechanisms in Gossypium stocksii.</title>
        <authorList>
            <person name="Yu D."/>
            <person name="Ke L."/>
            <person name="Zhang D."/>
            <person name="Wu Y."/>
            <person name="Sun Y."/>
            <person name="Mei J."/>
            <person name="Sun J."/>
            <person name="Sun Y."/>
        </authorList>
    </citation>
    <scope>NUCLEOTIDE SEQUENCE [LARGE SCALE GENOMIC DNA]</scope>
    <source>
        <strain evidence="4">cv. E1</strain>
        <tissue evidence="3">Leaf</tissue>
    </source>
</reference>
<proteinExistence type="predicted"/>
<organism evidence="3 4">
    <name type="scientific">Gossypium stocksii</name>
    <dbReference type="NCBI Taxonomy" id="47602"/>
    <lineage>
        <taxon>Eukaryota</taxon>
        <taxon>Viridiplantae</taxon>
        <taxon>Streptophyta</taxon>
        <taxon>Embryophyta</taxon>
        <taxon>Tracheophyta</taxon>
        <taxon>Spermatophyta</taxon>
        <taxon>Magnoliopsida</taxon>
        <taxon>eudicotyledons</taxon>
        <taxon>Gunneridae</taxon>
        <taxon>Pentapetalae</taxon>
        <taxon>rosids</taxon>
        <taxon>malvids</taxon>
        <taxon>Malvales</taxon>
        <taxon>Malvaceae</taxon>
        <taxon>Malvoideae</taxon>
        <taxon>Gossypium</taxon>
    </lineage>
</organism>
<protein>
    <recommendedName>
        <fullName evidence="2">Transposase MuDR plant domain-containing protein</fullName>
    </recommendedName>
</protein>
<evidence type="ECO:0000313" key="3">
    <source>
        <dbReference type="EMBL" id="KAH1055991.1"/>
    </source>
</evidence>
<keyword evidence="4" id="KW-1185">Reference proteome</keyword>
<dbReference type="AlphaFoldDB" id="A0A9D3URL9"/>
<comment type="caution">
    <text evidence="3">The sequence shown here is derived from an EMBL/GenBank/DDBJ whole genome shotgun (WGS) entry which is preliminary data.</text>
</comment>
<evidence type="ECO:0000313" key="4">
    <source>
        <dbReference type="Proteomes" id="UP000828251"/>
    </source>
</evidence>
<gene>
    <name evidence="3" type="ORF">J1N35_034056</name>
</gene>
<accession>A0A9D3URL9</accession>
<feature type="domain" description="Transposase MuDR plant" evidence="2">
    <location>
        <begin position="113"/>
        <end position="167"/>
    </location>
</feature>
<sequence>MHLDGSMFDAGNTYWGMTSSFSGWQSTFDWGHYETSIRRDDVLPTTSISDGTSYIADDGGSDKEEEDRQFRAYSPPAHMHNVNLSADNASEFPDLPYRKCDRTSSSLDSGELEVAKEFTNKDSFLVALKQHSIANGINYNVVKSKSNKFEVKCAVQDDTCSWKIMASI</sequence>